<dbReference type="AlphaFoldDB" id="A0A7J8F0X2"/>
<accession>A0A7J8F0X2</accession>
<evidence type="ECO:0000313" key="2">
    <source>
        <dbReference type="Proteomes" id="UP000593571"/>
    </source>
</evidence>
<sequence>MRLGFPSGFHPVLSISFQQLARVTWTPGGNLTTCLSSSAGIPWLVQAPLVCAVCHISLFLRRLLLHVGFSHWLGDLRVSTAFLASLGSGNIRVPGASMVQQPAGTVARSPAGVAGVKGAAAQPREVIHGPGPGLFSVQAQWHGGLRTFPHPTRVFQRG</sequence>
<gene>
    <name evidence="1" type="ORF">HJG63_012378</name>
</gene>
<evidence type="ECO:0000313" key="1">
    <source>
        <dbReference type="EMBL" id="KAF6441235.1"/>
    </source>
</evidence>
<proteinExistence type="predicted"/>
<protein>
    <submittedName>
        <fullName evidence="1">Uncharacterized protein</fullName>
    </submittedName>
</protein>
<reference evidence="1 2" key="1">
    <citation type="journal article" date="2020" name="Nature">
        <title>Six reference-quality genomes reveal evolution of bat adaptations.</title>
        <authorList>
            <person name="Jebb D."/>
            <person name="Huang Z."/>
            <person name="Pippel M."/>
            <person name="Hughes G.M."/>
            <person name="Lavrichenko K."/>
            <person name="Devanna P."/>
            <person name="Winkler S."/>
            <person name="Jermiin L.S."/>
            <person name="Skirmuntt E.C."/>
            <person name="Katzourakis A."/>
            <person name="Burkitt-Gray L."/>
            <person name="Ray D.A."/>
            <person name="Sullivan K.A.M."/>
            <person name="Roscito J.G."/>
            <person name="Kirilenko B.M."/>
            <person name="Davalos L.M."/>
            <person name="Corthals A.P."/>
            <person name="Power M.L."/>
            <person name="Jones G."/>
            <person name="Ransome R.D."/>
            <person name="Dechmann D.K.N."/>
            <person name="Locatelli A.G."/>
            <person name="Puechmaille S.J."/>
            <person name="Fedrigo O."/>
            <person name="Jarvis E.D."/>
            <person name="Hiller M."/>
            <person name="Vernes S.C."/>
            <person name="Myers E.W."/>
            <person name="Teeling E.C."/>
        </authorList>
    </citation>
    <scope>NUCLEOTIDE SEQUENCE [LARGE SCALE GENOMIC DNA]</scope>
    <source>
        <strain evidence="1">MRouAeg1</strain>
        <tissue evidence="1">Muscle</tissue>
    </source>
</reference>
<dbReference type="EMBL" id="JACASE010000008">
    <property type="protein sequence ID" value="KAF6441235.1"/>
    <property type="molecule type" value="Genomic_DNA"/>
</dbReference>
<comment type="caution">
    <text evidence="1">The sequence shown here is derived from an EMBL/GenBank/DDBJ whole genome shotgun (WGS) entry which is preliminary data.</text>
</comment>
<organism evidence="1 2">
    <name type="scientific">Rousettus aegyptiacus</name>
    <name type="common">Egyptian fruit bat</name>
    <name type="synonym">Pteropus aegyptiacus</name>
    <dbReference type="NCBI Taxonomy" id="9407"/>
    <lineage>
        <taxon>Eukaryota</taxon>
        <taxon>Metazoa</taxon>
        <taxon>Chordata</taxon>
        <taxon>Craniata</taxon>
        <taxon>Vertebrata</taxon>
        <taxon>Euteleostomi</taxon>
        <taxon>Mammalia</taxon>
        <taxon>Eutheria</taxon>
        <taxon>Laurasiatheria</taxon>
        <taxon>Chiroptera</taxon>
        <taxon>Yinpterochiroptera</taxon>
        <taxon>Pteropodoidea</taxon>
        <taxon>Pteropodidae</taxon>
        <taxon>Rousettinae</taxon>
        <taxon>Rousettus</taxon>
    </lineage>
</organism>
<dbReference type="Proteomes" id="UP000593571">
    <property type="component" value="Unassembled WGS sequence"/>
</dbReference>
<name>A0A7J8F0X2_ROUAE</name>
<keyword evidence="2" id="KW-1185">Reference proteome</keyword>